<protein>
    <recommendedName>
        <fullName evidence="9">Post-GPI attachment to proteins factor 3</fullName>
    </recommendedName>
</protein>
<gene>
    <name evidence="10" type="ORF">CVLEPA_LOCUS22725</name>
    <name evidence="11" type="ORF">CVLEPA_LOCUS22728</name>
</gene>
<evidence type="ECO:0000256" key="5">
    <source>
        <dbReference type="ARBA" id="ARBA00022729"/>
    </source>
</evidence>
<dbReference type="PANTHER" id="PTHR13148:SF0">
    <property type="entry name" value="POST-GPI ATTACHMENT TO PROTEINS FACTOR 3"/>
    <property type="match status" value="1"/>
</dbReference>
<comment type="function">
    <text evidence="8">Involved in the fatty acid remodeling steps of GPI-anchor maturation where the unsaturated acyl chain at sn-2 of inositol phosphate is replaced by a saturated stearoyl chain. May catalyze the first step of the fatty acid remodeling, by removing the unsaturated acyl chain at sn-2 of inositol phosphate, generating a lyso-GPI intermediate. The fatty acid remodeling steps is critical for the integration of GPI-APs into lipid rafts.</text>
</comment>
<feature type="transmembrane region" description="Helical" evidence="9">
    <location>
        <begin position="162"/>
        <end position="180"/>
    </location>
</feature>
<evidence type="ECO:0000256" key="4">
    <source>
        <dbReference type="ARBA" id="ARBA00022692"/>
    </source>
</evidence>
<name>A0ABP0GE83_CLALP</name>
<feature type="transmembrane region" description="Helical" evidence="9">
    <location>
        <begin position="224"/>
        <end position="244"/>
    </location>
</feature>
<keyword evidence="12" id="KW-1185">Reference proteome</keyword>
<feature type="transmembrane region" description="Helical" evidence="9">
    <location>
        <begin position="192"/>
        <end position="212"/>
    </location>
</feature>
<evidence type="ECO:0000256" key="1">
    <source>
        <dbReference type="ARBA" id="ARBA00004127"/>
    </source>
</evidence>
<keyword evidence="5 9" id="KW-0732">Signal</keyword>
<evidence type="ECO:0000313" key="11">
    <source>
        <dbReference type="EMBL" id="CAK8690087.1"/>
    </source>
</evidence>
<organism evidence="10 12">
    <name type="scientific">Clavelina lepadiformis</name>
    <name type="common">Light-bulb sea squirt</name>
    <name type="synonym">Ascidia lepadiformis</name>
    <dbReference type="NCBI Taxonomy" id="159417"/>
    <lineage>
        <taxon>Eukaryota</taxon>
        <taxon>Metazoa</taxon>
        <taxon>Chordata</taxon>
        <taxon>Tunicata</taxon>
        <taxon>Ascidiacea</taxon>
        <taxon>Aplousobranchia</taxon>
        <taxon>Clavelinidae</taxon>
        <taxon>Clavelina</taxon>
    </lineage>
</organism>
<comment type="subcellular location">
    <subcellularLocation>
        <location evidence="1">Endomembrane system</location>
        <topology evidence="1">Multi-pass membrane protein</topology>
    </subcellularLocation>
    <subcellularLocation>
        <location evidence="9">Golgi apparatus membrane</location>
        <topology evidence="9">Multi-pass membrane protein</topology>
    </subcellularLocation>
</comment>
<feature type="chain" id="PRO_5044948845" description="Post-GPI attachment to proteins factor 3" evidence="9">
    <location>
        <begin position="23"/>
        <end position="319"/>
    </location>
</feature>
<feature type="transmembrane region" description="Helical" evidence="9">
    <location>
        <begin position="251"/>
        <end position="271"/>
    </location>
</feature>
<accession>A0ABP0GE83</accession>
<evidence type="ECO:0000256" key="2">
    <source>
        <dbReference type="ARBA" id="ARBA00006387"/>
    </source>
</evidence>
<dbReference type="Proteomes" id="UP001642483">
    <property type="component" value="Unassembled WGS sequence"/>
</dbReference>
<evidence type="ECO:0000256" key="8">
    <source>
        <dbReference type="ARBA" id="ARBA00093305"/>
    </source>
</evidence>
<keyword evidence="9" id="KW-0333">Golgi apparatus</keyword>
<dbReference type="Pfam" id="PF04080">
    <property type="entry name" value="Per1"/>
    <property type="match status" value="1"/>
</dbReference>
<dbReference type="EMBL" id="CAWYQH010000112">
    <property type="protein sequence ID" value="CAK8690084.1"/>
    <property type="molecule type" value="Genomic_DNA"/>
</dbReference>
<dbReference type="InterPro" id="IPR007217">
    <property type="entry name" value="Per1-like"/>
</dbReference>
<evidence type="ECO:0000256" key="7">
    <source>
        <dbReference type="ARBA" id="ARBA00023136"/>
    </source>
</evidence>
<feature type="signal peptide" evidence="9">
    <location>
        <begin position="1"/>
        <end position="22"/>
    </location>
</feature>
<keyword evidence="6 9" id="KW-1133">Transmembrane helix</keyword>
<dbReference type="EMBL" id="CAWYQH010000112">
    <property type="protein sequence ID" value="CAK8690087.1"/>
    <property type="molecule type" value="Genomic_DNA"/>
</dbReference>
<evidence type="ECO:0000256" key="3">
    <source>
        <dbReference type="ARBA" id="ARBA00022502"/>
    </source>
</evidence>
<evidence type="ECO:0000256" key="9">
    <source>
        <dbReference type="RuleBase" id="RU365066"/>
    </source>
</evidence>
<keyword evidence="7 9" id="KW-0472">Membrane</keyword>
<dbReference type="PANTHER" id="PTHR13148">
    <property type="entry name" value="PER1-RELATED"/>
    <property type="match status" value="1"/>
</dbReference>
<keyword evidence="3 9" id="KW-0337">GPI-anchor biosynthesis</keyword>
<comment type="caution">
    <text evidence="10">The sequence shown here is derived from an EMBL/GenBank/DDBJ whole genome shotgun (WGS) entry which is preliminary data.</text>
</comment>
<keyword evidence="4 9" id="KW-0812">Transmembrane</keyword>
<proteinExistence type="inferred from homology"/>
<comment type="function">
    <text evidence="9">Involved in the lipid remodeling steps of GPI-anchor maturation.</text>
</comment>
<comment type="similarity">
    <text evidence="2 9">Belongs to the PGAP3 family.</text>
</comment>
<feature type="transmembrane region" description="Helical" evidence="9">
    <location>
        <begin position="132"/>
        <end position="150"/>
    </location>
</feature>
<feature type="transmembrane region" description="Helical" evidence="9">
    <location>
        <begin position="101"/>
        <end position="120"/>
    </location>
</feature>
<evidence type="ECO:0000256" key="6">
    <source>
        <dbReference type="ARBA" id="ARBA00022989"/>
    </source>
</evidence>
<feature type="transmembrane region" description="Helical" evidence="9">
    <location>
        <begin position="283"/>
        <end position="301"/>
    </location>
</feature>
<sequence>MIYVYYIMGLILLANWCTASIGDKSMIYMVCLQQCERNICHVETLEQTTFYEKFLGWNCFEECKYSCMWQTVERYKATGRPVPQFYGKWPFLRLFGLQEPASVLFSIFNGVSSIFGFIKYSRRVPSNAPMHIILSVQIILTINAWLWSTVFHGHDFPWTEKLDYFSATSIVIFSIYVFIHRVTIGISSLYRVVLRSCFGMTLIIFYVTHIYYLSSIKFDYGYNMIVNIMFGLLGSVAWLCYCFLVWKRQPYVFKMIACILLTNVFLCLEVFDFPPLFWILDAHSIWHLLTIPLPLLYYSFFTDDSFFVYSRSEVKNKLQ</sequence>
<evidence type="ECO:0000313" key="12">
    <source>
        <dbReference type="Proteomes" id="UP001642483"/>
    </source>
</evidence>
<reference evidence="10 12" key="1">
    <citation type="submission" date="2024-02" db="EMBL/GenBank/DDBJ databases">
        <authorList>
            <person name="Daric V."/>
            <person name="Darras S."/>
        </authorList>
    </citation>
    <scope>NUCLEOTIDE SEQUENCE [LARGE SCALE GENOMIC DNA]</scope>
</reference>
<evidence type="ECO:0000313" key="10">
    <source>
        <dbReference type="EMBL" id="CAK8690084.1"/>
    </source>
</evidence>